<sequence>MHLFGFFVSSFLLVLEGNGHVVVHPRDILIGTEPHGEEQLKKSSIIQNELLEELRNIRNHPDDKQDVICLPLVTCPAHLRSKEHNYCKTSARRRGIRCRTGQNHTHPSNDRSRHHALHADRSTLESISKKTKNEISKLRIRESKLLSRHANILRPGPATYGHFRNSRRFNAEDINKVTNVADRALELAIATRFFKHRHGITNEDLELGNIPQDLRFSPFSHSCIPLPTCPFIADRYRRIDGACNNVLHSTWGAPFTPYSRLLPANYGDGIWTPRLSVIGEEPLPNPRLITSTIISDIDVPNQEFTLLLMQFGQFLTHDLTQSMDMTYANGSAISCCDSEGITELPEEYSHYSCMPINIPPEDQFFSRYKQGCMNFVRSALAPNHDCSMGYSQQMNKLSHFIDASSVYGSTPEQTSELRSFQGGQLKVFEDFGRELLPLSKDPLSCLTMEHGSGCFESGDTRTNQMITLVVMHTLFHREHNRLARTLHVLNPYWDDEKLFLEARQILIAEMQVIIYKEFLPAILGPEAMAEFGLELGYGQKYSHDYDASTNPSITNEFATAAFRFGHSIVDGQLRIYGPTKMEEAIAIPEIMFYPSRMRHEKFLDEVLSTLTTEPIQEVDNFMAEALTQYMFRSGNPFGVDLASINIQRGRDHGLRSYNDYRELIGLPRIQYFEEFGPEMAEKLYKVYKSVDDVDLWVGGLLEPKAPGSLVGPTFRDIIADQFVQLKKGDRYFFENGPSINPGYFSPEQLEQLRKSTMSRIICDNSDGLLLSRLALNSFRKPGVPGNEFVDCSGPEIPSIDLSLWQKYRTLF</sequence>
<protein>
    <recommendedName>
        <fullName evidence="14">Chorion peroxidase</fullName>
    </recommendedName>
</protein>
<comment type="subcellular location">
    <subcellularLocation>
        <location evidence="1">Secreted</location>
    </subcellularLocation>
</comment>
<evidence type="ECO:0000256" key="1">
    <source>
        <dbReference type="ARBA" id="ARBA00004613"/>
    </source>
</evidence>
<dbReference type="PANTHER" id="PTHR11475">
    <property type="entry name" value="OXIDASE/PEROXIDASE"/>
    <property type="match status" value="1"/>
</dbReference>
<reference evidence="12" key="1">
    <citation type="submission" date="2020-08" db="EMBL/GenBank/DDBJ databases">
        <title>Genome sequencing and assembly of the red palm weevil Rhynchophorus ferrugineus.</title>
        <authorList>
            <person name="Dias G.B."/>
            <person name="Bergman C.M."/>
            <person name="Manee M."/>
        </authorList>
    </citation>
    <scope>NUCLEOTIDE SEQUENCE</scope>
    <source>
        <strain evidence="12">AA-2017</strain>
        <tissue evidence="12">Whole larva</tissue>
    </source>
</reference>
<feature type="signal peptide" evidence="11">
    <location>
        <begin position="1"/>
        <end position="19"/>
    </location>
</feature>
<evidence type="ECO:0000256" key="9">
    <source>
        <dbReference type="PIRSR" id="PIRSR619791-2"/>
    </source>
</evidence>
<dbReference type="GO" id="GO:0020037">
    <property type="term" value="F:heme binding"/>
    <property type="evidence" value="ECO:0007669"/>
    <property type="project" value="InterPro"/>
</dbReference>
<keyword evidence="3" id="KW-0575">Peroxidase</keyword>
<dbReference type="GO" id="GO:0022412">
    <property type="term" value="P:cellular process involved in reproduction in multicellular organism"/>
    <property type="evidence" value="ECO:0007669"/>
    <property type="project" value="UniProtKB-ARBA"/>
</dbReference>
<keyword evidence="7 9" id="KW-0408">Iron</keyword>
<keyword evidence="8" id="KW-0325">Glycoprotein</keyword>
<feature type="compositionally biased region" description="Basic and acidic residues" evidence="10">
    <location>
        <begin position="107"/>
        <end position="120"/>
    </location>
</feature>
<proteinExistence type="predicted"/>
<evidence type="ECO:0000313" key="13">
    <source>
        <dbReference type="Proteomes" id="UP000625711"/>
    </source>
</evidence>
<dbReference type="GO" id="GO:0004601">
    <property type="term" value="F:peroxidase activity"/>
    <property type="evidence" value="ECO:0007669"/>
    <property type="project" value="UniProtKB-KW"/>
</dbReference>
<dbReference type="SUPFAM" id="SSF48113">
    <property type="entry name" value="Heme-dependent peroxidases"/>
    <property type="match status" value="1"/>
</dbReference>
<name>A0A834MN65_RHYFE</name>
<dbReference type="InterPro" id="IPR037120">
    <property type="entry name" value="Haem_peroxidase_sf_animal"/>
</dbReference>
<keyword evidence="9" id="KW-0479">Metal-binding</keyword>
<evidence type="ECO:0000256" key="8">
    <source>
        <dbReference type="ARBA" id="ARBA00023180"/>
    </source>
</evidence>
<dbReference type="AlphaFoldDB" id="A0A834MN65"/>
<dbReference type="GO" id="GO:0006979">
    <property type="term" value="P:response to oxidative stress"/>
    <property type="evidence" value="ECO:0007669"/>
    <property type="project" value="InterPro"/>
</dbReference>
<dbReference type="EMBL" id="JAACXV010000060">
    <property type="protein sequence ID" value="KAF7285164.1"/>
    <property type="molecule type" value="Genomic_DNA"/>
</dbReference>
<organism evidence="12 13">
    <name type="scientific">Rhynchophorus ferrugineus</name>
    <name type="common">Red palm weevil</name>
    <name type="synonym">Curculio ferrugineus</name>
    <dbReference type="NCBI Taxonomy" id="354439"/>
    <lineage>
        <taxon>Eukaryota</taxon>
        <taxon>Metazoa</taxon>
        <taxon>Ecdysozoa</taxon>
        <taxon>Arthropoda</taxon>
        <taxon>Hexapoda</taxon>
        <taxon>Insecta</taxon>
        <taxon>Pterygota</taxon>
        <taxon>Neoptera</taxon>
        <taxon>Endopterygota</taxon>
        <taxon>Coleoptera</taxon>
        <taxon>Polyphaga</taxon>
        <taxon>Cucujiformia</taxon>
        <taxon>Curculionidae</taxon>
        <taxon>Dryophthorinae</taxon>
        <taxon>Rhynchophorus</taxon>
    </lineage>
</organism>
<feature type="chain" id="PRO_5032297360" description="Chorion peroxidase" evidence="11">
    <location>
        <begin position="20"/>
        <end position="811"/>
    </location>
</feature>
<gene>
    <name evidence="12" type="ORF">GWI33_011703</name>
</gene>
<evidence type="ECO:0000256" key="7">
    <source>
        <dbReference type="ARBA" id="ARBA00023004"/>
    </source>
</evidence>
<dbReference type="CDD" id="cd09823">
    <property type="entry name" value="peroxinectin_like"/>
    <property type="match status" value="1"/>
</dbReference>
<dbReference type="FunFam" id="1.10.640.10:FF:000003">
    <property type="entry name" value="chorion peroxidase"/>
    <property type="match status" value="1"/>
</dbReference>
<keyword evidence="2" id="KW-0964">Secreted</keyword>
<evidence type="ECO:0000256" key="6">
    <source>
        <dbReference type="ARBA" id="ARBA00023002"/>
    </source>
</evidence>
<dbReference type="InterPro" id="IPR010255">
    <property type="entry name" value="Haem_peroxidase_sf"/>
</dbReference>
<dbReference type="GO" id="GO:0005576">
    <property type="term" value="C:extracellular region"/>
    <property type="evidence" value="ECO:0007669"/>
    <property type="project" value="UniProtKB-SubCell"/>
</dbReference>
<keyword evidence="13" id="KW-1185">Reference proteome</keyword>
<keyword evidence="4 9" id="KW-0349">Heme</keyword>
<dbReference type="Proteomes" id="UP000625711">
    <property type="component" value="Unassembled WGS sequence"/>
</dbReference>
<evidence type="ECO:0000256" key="11">
    <source>
        <dbReference type="SAM" id="SignalP"/>
    </source>
</evidence>
<dbReference type="PRINTS" id="PR00457">
    <property type="entry name" value="ANPEROXIDASE"/>
</dbReference>
<comment type="caution">
    <text evidence="12">The sequence shown here is derived from an EMBL/GenBank/DDBJ whole genome shotgun (WGS) entry which is preliminary data.</text>
</comment>
<evidence type="ECO:0000313" key="12">
    <source>
        <dbReference type="EMBL" id="KAF7285164.1"/>
    </source>
</evidence>
<evidence type="ECO:0000256" key="5">
    <source>
        <dbReference type="ARBA" id="ARBA00022729"/>
    </source>
</evidence>
<keyword evidence="5 11" id="KW-0732">Signal</keyword>
<dbReference type="PROSITE" id="PS50292">
    <property type="entry name" value="PEROXIDASE_3"/>
    <property type="match status" value="1"/>
</dbReference>
<dbReference type="GO" id="GO:0046872">
    <property type="term" value="F:metal ion binding"/>
    <property type="evidence" value="ECO:0007669"/>
    <property type="project" value="UniProtKB-KW"/>
</dbReference>
<evidence type="ECO:0008006" key="14">
    <source>
        <dbReference type="Google" id="ProtNLM"/>
    </source>
</evidence>
<feature type="region of interest" description="Disordered" evidence="10">
    <location>
        <begin position="98"/>
        <end position="120"/>
    </location>
</feature>
<evidence type="ECO:0000256" key="3">
    <source>
        <dbReference type="ARBA" id="ARBA00022559"/>
    </source>
</evidence>
<accession>A0A834MN65</accession>
<feature type="binding site" description="axial binding residue" evidence="9">
    <location>
        <position position="566"/>
    </location>
    <ligand>
        <name>heme b</name>
        <dbReference type="ChEBI" id="CHEBI:60344"/>
    </ligand>
    <ligandPart>
        <name>Fe</name>
        <dbReference type="ChEBI" id="CHEBI:18248"/>
    </ligandPart>
</feature>
<evidence type="ECO:0000256" key="4">
    <source>
        <dbReference type="ARBA" id="ARBA00022617"/>
    </source>
</evidence>
<evidence type="ECO:0000256" key="10">
    <source>
        <dbReference type="SAM" id="MobiDB-lite"/>
    </source>
</evidence>
<dbReference type="PANTHER" id="PTHR11475:SF4">
    <property type="entry name" value="CHORION PEROXIDASE"/>
    <property type="match status" value="1"/>
</dbReference>
<dbReference type="Pfam" id="PF03098">
    <property type="entry name" value="An_peroxidase"/>
    <property type="match status" value="1"/>
</dbReference>
<evidence type="ECO:0000256" key="2">
    <source>
        <dbReference type="ARBA" id="ARBA00022525"/>
    </source>
</evidence>
<dbReference type="Gene3D" id="1.10.640.10">
    <property type="entry name" value="Haem peroxidase domain superfamily, animal type"/>
    <property type="match status" value="1"/>
</dbReference>
<keyword evidence="6" id="KW-0560">Oxidoreductase</keyword>
<dbReference type="OrthoDB" id="823504at2759"/>
<dbReference type="InterPro" id="IPR019791">
    <property type="entry name" value="Haem_peroxidase_animal"/>
</dbReference>